<protein>
    <submittedName>
        <fullName evidence="1">Uncharacterized protein</fullName>
    </submittedName>
</protein>
<dbReference type="AlphaFoldDB" id="Q69XP5"/>
<reference evidence="2" key="1">
    <citation type="journal article" date="2005" name="Nature">
        <title>The map-based sequence of the rice genome.</title>
        <authorList>
            <consortium name="International rice genome sequencing project (IRGSP)"/>
            <person name="Matsumoto T."/>
            <person name="Wu J."/>
            <person name="Kanamori H."/>
            <person name="Katayose Y."/>
            <person name="Fujisawa M."/>
            <person name="Namiki N."/>
            <person name="Mizuno H."/>
            <person name="Yamamoto K."/>
            <person name="Antonio B.A."/>
            <person name="Baba T."/>
            <person name="Sakata K."/>
            <person name="Nagamura Y."/>
            <person name="Aoki H."/>
            <person name="Arikawa K."/>
            <person name="Arita K."/>
            <person name="Bito T."/>
            <person name="Chiden Y."/>
            <person name="Fujitsuka N."/>
            <person name="Fukunaka R."/>
            <person name="Hamada M."/>
            <person name="Harada C."/>
            <person name="Hayashi A."/>
            <person name="Hijishita S."/>
            <person name="Honda M."/>
            <person name="Hosokawa S."/>
            <person name="Ichikawa Y."/>
            <person name="Idonuma A."/>
            <person name="Iijima M."/>
            <person name="Ikeda M."/>
            <person name="Ikeno M."/>
            <person name="Ito K."/>
            <person name="Ito S."/>
            <person name="Ito T."/>
            <person name="Ito Y."/>
            <person name="Ito Y."/>
            <person name="Iwabuchi A."/>
            <person name="Kamiya K."/>
            <person name="Karasawa W."/>
            <person name="Kurita K."/>
            <person name="Katagiri S."/>
            <person name="Kikuta A."/>
            <person name="Kobayashi H."/>
            <person name="Kobayashi N."/>
            <person name="Machita K."/>
            <person name="Maehara T."/>
            <person name="Masukawa M."/>
            <person name="Mizubayashi T."/>
            <person name="Mukai Y."/>
            <person name="Nagasaki H."/>
            <person name="Nagata Y."/>
            <person name="Naito S."/>
            <person name="Nakashima M."/>
            <person name="Nakama Y."/>
            <person name="Nakamichi Y."/>
            <person name="Nakamura M."/>
            <person name="Meguro A."/>
            <person name="Negishi M."/>
            <person name="Ohta I."/>
            <person name="Ohta T."/>
            <person name="Okamoto M."/>
            <person name="Ono N."/>
            <person name="Saji S."/>
            <person name="Sakaguchi M."/>
            <person name="Sakai K."/>
            <person name="Shibata M."/>
            <person name="Shimokawa T."/>
            <person name="Song J."/>
            <person name="Takazaki Y."/>
            <person name="Terasawa K."/>
            <person name="Tsugane M."/>
            <person name="Tsuji K."/>
            <person name="Ueda S."/>
            <person name="Waki K."/>
            <person name="Yamagata H."/>
            <person name="Yamamoto M."/>
            <person name="Yamamoto S."/>
            <person name="Yamane H."/>
            <person name="Yoshiki S."/>
            <person name="Yoshihara R."/>
            <person name="Yukawa K."/>
            <person name="Zhong H."/>
            <person name="Yano M."/>
            <person name="Yuan Q."/>
            <person name="Ouyang S."/>
            <person name="Liu J."/>
            <person name="Jones K.M."/>
            <person name="Gansberger K."/>
            <person name="Moffat K."/>
            <person name="Hill J."/>
            <person name="Bera J."/>
            <person name="Fadrosh D."/>
            <person name="Jin S."/>
            <person name="Johri S."/>
            <person name="Kim M."/>
            <person name="Overton L."/>
            <person name="Reardon M."/>
            <person name="Tsitrin T."/>
            <person name="Vuong H."/>
            <person name="Weaver B."/>
            <person name="Ciecko A."/>
            <person name="Tallon L."/>
            <person name="Jackson J."/>
            <person name="Pai G."/>
            <person name="Aken S.V."/>
            <person name="Utterback T."/>
            <person name="Reidmuller S."/>
            <person name="Feldblyum T."/>
            <person name="Hsiao J."/>
            <person name="Zismann V."/>
            <person name="Iobst S."/>
            <person name="de Vazeille A.R."/>
            <person name="Buell C.R."/>
            <person name="Ying K."/>
            <person name="Li Y."/>
            <person name="Lu T."/>
            <person name="Huang Y."/>
            <person name="Zhao Q."/>
            <person name="Feng Q."/>
            <person name="Zhang L."/>
            <person name="Zhu J."/>
            <person name="Weng Q."/>
            <person name="Mu J."/>
            <person name="Lu Y."/>
            <person name="Fan D."/>
            <person name="Liu Y."/>
            <person name="Guan J."/>
            <person name="Zhang Y."/>
            <person name="Yu S."/>
            <person name="Liu X."/>
            <person name="Zhang Y."/>
            <person name="Hong G."/>
            <person name="Han B."/>
            <person name="Choisne N."/>
            <person name="Demange N."/>
            <person name="Orjeda G."/>
            <person name="Samain S."/>
            <person name="Cattolico L."/>
            <person name="Pelletier E."/>
            <person name="Couloux A."/>
            <person name="Segurens B."/>
            <person name="Wincker P."/>
            <person name="D'Hont A."/>
            <person name="Scarpelli C."/>
            <person name="Weissenbach J."/>
            <person name="Salanoubat M."/>
            <person name="Quetier F."/>
            <person name="Yu Y."/>
            <person name="Kim H.R."/>
            <person name="Rambo T."/>
            <person name="Currie J."/>
            <person name="Collura K."/>
            <person name="Luo M."/>
            <person name="Yang T."/>
            <person name="Ammiraju J.S.S."/>
            <person name="Engler F."/>
            <person name="Soderlund C."/>
            <person name="Wing R.A."/>
            <person name="Palmer L.E."/>
            <person name="de la Bastide M."/>
            <person name="Spiegel L."/>
            <person name="Nascimento L."/>
            <person name="Zutavern T."/>
            <person name="O'Shaughnessy A."/>
            <person name="Dike S."/>
            <person name="Dedhia N."/>
            <person name="Preston R."/>
            <person name="Balija V."/>
            <person name="McCombie W.R."/>
            <person name="Chow T."/>
            <person name="Chen H."/>
            <person name="Chung M."/>
            <person name="Chen C."/>
            <person name="Shaw J."/>
            <person name="Wu H."/>
            <person name="Hsiao K."/>
            <person name="Chao Y."/>
            <person name="Chu M."/>
            <person name="Cheng C."/>
            <person name="Hour A."/>
            <person name="Lee P."/>
            <person name="Lin S."/>
            <person name="Lin Y."/>
            <person name="Liou J."/>
            <person name="Liu S."/>
            <person name="Hsing Y."/>
            <person name="Raghuvanshi S."/>
            <person name="Mohanty A."/>
            <person name="Bharti A.K."/>
            <person name="Gaur A."/>
            <person name="Gupta V."/>
            <person name="Kumar D."/>
            <person name="Ravi V."/>
            <person name="Vij S."/>
            <person name="Kapur A."/>
            <person name="Khurana P."/>
            <person name="Khurana P."/>
            <person name="Khurana J.P."/>
            <person name="Tyagi A.K."/>
            <person name="Gaikwad K."/>
            <person name="Singh A."/>
            <person name="Dalal V."/>
            <person name="Srivastava S."/>
            <person name="Dixit A."/>
            <person name="Pal A.K."/>
            <person name="Ghazi I.A."/>
            <person name="Yadav M."/>
            <person name="Pandit A."/>
            <person name="Bhargava A."/>
            <person name="Sureshbabu K."/>
            <person name="Batra K."/>
            <person name="Sharma T.R."/>
            <person name="Mohapatra T."/>
            <person name="Singh N.K."/>
            <person name="Messing J."/>
            <person name="Nelson A.B."/>
            <person name="Fuks G."/>
            <person name="Kavchok S."/>
            <person name="Keizer G."/>
            <person name="Linton E."/>
            <person name="Llaca V."/>
            <person name="Song R."/>
            <person name="Tanyolac B."/>
            <person name="Young S."/>
            <person name="Ho-Il K."/>
            <person name="Hahn J.H."/>
            <person name="Sangsakoo G."/>
            <person name="Vanavichit A."/>
            <person name="de Mattos Luiz.A.T."/>
            <person name="Zimmer P.D."/>
            <person name="Malone G."/>
            <person name="Dellagostin O."/>
            <person name="de Oliveira A.C."/>
            <person name="Bevan M."/>
            <person name="Bancroft I."/>
            <person name="Minx P."/>
            <person name="Cordum H."/>
            <person name="Wilson R."/>
            <person name="Cheng Z."/>
            <person name="Jin W."/>
            <person name="Jiang J."/>
            <person name="Leong S.A."/>
            <person name="Iwama H."/>
            <person name="Gojobori T."/>
            <person name="Itoh T."/>
            <person name="Niimura Y."/>
            <person name="Fujii Y."/>
            <person name="Habara T."/>
            <person name="Sakai H."/>
            <person name="Sato Y."/>
            <person name="Wilson G."/>
            <person name="Kumar K."/>
            <person name="McCouch S."/>
            <person name="Juretic N."/>
            <person name="Hoen D."/>
            <person name="Wright S."/>
            <person name="Bruskiewich R."/>
            <person name="Bureau T."/>
            <person name="Miyao A."/>
            <person name="Hirochika H."/>
            <person name="Nishikawa T."/>
            <person name="Kadowaki K."/>
            <person name="Sugiura M."/>
            <person name="Burr B."/>
            <person name="Sasaki T."/>
        </authorList>
    </citation>
    <scope>NUCLEOTIDE SEQUENCE [LARGE SCALE GENOMIC DNA]</scope>
    <source>
        <strain evidence="2">cv. Nipponbare</strain>
    </source>
</reference>
<gene>
    <name evidence="1" type="primary">P0012B02.25</name>
</gene>
<evidence type="ECO:0000313" key="2">
    <source>
        <dbReference type="Proteomes" id="UP000000763"/>
    </source>
</evidence>
<evidence type="ECO:0000313" key="1">
    <source>
        <dbReference type="EMBL" id="BAD35432.1"/>
    </source>
</evidence>
<reference evidence="2" key="2">
    <citation type="journal article" date="2008" name="Nucleic Acids Res.">
        <title>The rice annotation project database (RAP-DB): 2008 update.</title>
        <authorList>
            <consortium name="The rice annotation project (RAP)"/>
        </authorList>
    </citation>
    <scope>GENOME REANNOTATION</scope>
    <source>
        <strain evidence="2">cv. Nipponbare</strain>
    </source>
</reference>
<proteinExistence type="predicted"/>
<accession>Q69XP5</accession>
<sequence length="125" mass="13716">MKLFRERQRHWCRGLDGELCVAKGNELHGGCAPRWCTVAFVCPSSVAAVPELRCGKTTATSTSMARRREAPVLLRLLRASPPRLQVATFAALGWWSRYLYMATDDVVPAVGPTTSPSSSSSMSHH</sequence>
<name>Q69XP5_ORYSJ</name>
<dbReference type="Proteomes" id="UP000000763">
    <property type="component" value="Chromosome 6"/>
</dbReference>
<organism evidence="1 2">
    <name type="scientific">Oryza sativa subsp. japonica</name>
    <name type="common">Rice</name>
    <dbReference type="NCBI Taxonomy" id="39947"/>
    <lineage>
        <taxon>Eukaryota</taxon>
        <taxon>Viridiplantae</taxon>
        <taxon>Streptophyta</taxon>
        <taxon>Embryophyta</taxon>
        <taxon>Tracheophyta</taxon>
        <taxon>Spermatophyta</taxon>
        <taxon>Magnoliopsida</taxon>
        <taxon>Liliopsida</taxon>
        <taxon>Poales</taxon>
        <taxon>Poaceae</taxon>
        <taxon>BOP clade</taxon>
        <taxon>Oryzoideae</taxon>
        <taxon>Oryzeae</taxon>
        <taxon>Oryzinae</taxon>
        <taxon>Oryza</taxon>
        <taxon>Oryza sativa</taxon>
    </lineage>
</organism>
<dbReference type="EMBL" id="AP003609">
    <property type="protein sequence ID" value="BAD35432.1"/>
    <property type="molecule type" value="Genomic_DNA"/>
</dbReference>